<dbReference type="PROSITE" id="PS51918">
    <property type="entry name" value="RADICAL_SAM"/>
    <property type="match status" value="1"/>
</dbReference>
<comment type="cofactor">
    <cofactor evidence="1">
        <name>[4Fe-4S] cluster</name>
        <dbReference type="ChEBI" id="CHEBI:49883"/>
    </cofactor>
</comment>
<dbReference type="InterPro" id="IPR023404">
    <property type="entry name" value="rSAM_horseshoe"/>
</dbReference>
<evidence type="ECO:0000256" key="1">
    <source>
        <dbReference type="ARBA" id="ARBA00001966"/>
    </source>
</evidence>
<dbReference type="Gene3D" id="3.80.30.20">
    <property type="entry name" value="tm_1862 like domain"/>
    <property type="match status" value="1"/>
</dbReference>
<dbReference type="InterPro" id="IPR006638">
    <property type="entry name" value="Elp3/MiaA/NifB-like_rSAM"/>
</dbReference>
<evidence type="ECO:0000313" key="8">
    <source>
        <dbReference type="EMBL" id="RAO79548.1"/>
    </source>
</evidence>
<evidence type="ECO:0000256" key="5">
    <source>
        <dbReference type="ARBA" id="ARBA00023004"/>
    </source>
</evidence>
<dbReference type="SFLD" id="SFLDG01123">
    <property type="entry name" value="methyltransferase_(Class_B)"/>
    <property type="match status" value="1"/>
</dbReference>
<evidence type="ECO:0000313" key="9">
    <source>
        <dbReference type="Proteomes" id="UP000249782"/>
    </source>
</evidence>
<evidence type="ECO:0000256" key="2">
    <source>
        <dbReference type="ARBA" id="ARBA00022485"/>
    </source>
</evidence>
<dbReference type="GO" id="GO:0046872">
    <property type="term" value="F:metal ion binding"/>
    <property type="evidence" value="ECO:0007669"/>
    <property type="project" value="UniProtKB-KW"/>
</dbReference>
<dbReference type="SFLD" id="SFLDS00029">
    <property type="entry name" value="Radical_SAM"/>
    <property type="match status" value="1"/>
</dbReference>
<gene>
    <name evidence="8" type="ORF">DPC56_01860</name>
</gene>
<dbReference type="PANTHER" id="PTHR43409">
    <property type="entry name" value="ANAEROBIC MAGNESIUM-PROTOPORPHYRIN IX MONOMETHYL ESTER CYCLASE-RELATED"/>
    <property type="match status" value="1"/>
</dbReference>
<dbReference type="EMBL" id="QLOE01000002">
    <property type="protein sequence ID" value="RAO79548.1"/>
    <property type="molecule type" value="Genomic_DNA"/>
</dbReference>
<dbReference type="PANTHER" id="PTHR43409:SF17">
    <property type="entry name" value="METHYLTHIOTRANSFERASE MJ0865-RELATED"/>
    <property type="match status" value="1"/>
</dbReference>
<dbReference type="SFLD" id="SFLDG01217">
    <property type="entry name" value="B12-binding_methylthiotransfer"/>
    <property type="match status" value="1"/>
</dbReference>
<comment type="caution">
    <text evidence="8">The sequence shown here is derived from an EMBL/GenBank/DDBJ whole genome shotgun (WGS) entry which is preliminary data.</text>
</comment>
<dbReference type="GO" id="GO:0003824">
    <property type="term" value="F:catalytic activity"/>
    <property type="evidence" value="ECO:0007669"/>
    <property type="project" value="InterPro"/>
</dbReference>
<dbReference type="Pfam" id="PF04055">
    <property type="entry name" value="Radical_SAM"/>
    <property type="match status" value="1"/>
</dbReference>
<dbReference type="AlphaFoldDB" id="A0A328PA13"/>
<organism evidence="8 9">
    <name type="scientific">Methanothermobacter tenebrarum</name>
    <dbReference type="NCBI Taxonomy" id="680118"/>
    <lineage>
        <taxon>Archaea</taxon>
        <taxon>Methanobacteriati</taxon>
        <taxon>Methanobacteriota</taxon>
        <taxon>Methanomada group</taxon>
        <taxon>Methanobacteria</taxon>
        <taxon>Methanobacteriales</taxon>
        <taxon>Methanobacteriaceae</taxon>
        <taxon>Methanothermobacter</taxon>
    </lineage>
</organism>
<dbReference type="InterPro" id="IPR007197">
    <property type="entry name" value="rSAM"/>
</dbReference>
<keyword evidence="5" id="KW-0408">Iron</keyword>
<keyword evidence="2" id="KW-0004">4Fe-4S</keyword>
<dbReference type="Gene3D" id="3.40.50.280">
    <property type="entry name" value="Cobalamin-binding domain"/>
    <property type="match status" value="1"/>
</dbReference>
<protein>
    <submittedName>
        <fullName evidence="8">TIGR04014 family B12-binding domain/radical SAM domain-containing protein</fullName>
    </submittedName>
</protein>
<dbReference type="SUPFAM" id="SSF102114">
    <property type="entry name" value="Radical SAM enzymes"/>
    <property type="match status" value="1"/>
</dbReference>
<dbReference type="GO" id="GO:0051539">
    <property type="term" value="F:4 iron, 4 sulfur cluster binding"/>
    <property type="evidence" value="ECO:0007669"/>
    <property type="project" value="UniProtKB-KW"/>
</dbReference>
<sequence length="430" mass="48486">MKIVVITPEFYNYGSMIVAGILKDLGHDVTLQKDFKDPRADIVFISLHSTIHLIKYRREINQIKAFKVLGGPVSTNPQLIFRYLDIDLVVRGEAEDKIDKIIEYLEGKREKTSIPGVAFKEDDEIIATPSTQEDSIEHPLPLIPSDISKENIRGANVYIETHRGCVGNCTFCQVPCFFGRKVRSRSLKSIIEEVKEFMRKGARRIAISGGTGTLYGSRKFKNINEDAFIELLKKVSELTRPINLTIPDIRVDLVTDDILETIARYTNGWIYYGIESGSPKILKKMKKGISVDDVSEAVEMARKHGVKVAGSFIVGYPGEEEEDFQATLELADELMLDDYFVSIAEPIPGTALAEEVKKLPFHENPVYMDSIDGRFKSLAAERAFKFLLDSYVFRSIPVPVTDKLFKSIIDEVKSQEEHIRTVTAMIKGLI</sequence>
<dbReference type="RefSeq" id="WP_112093377.1">
    <property type="nucleotide sequence ID" value="NZ_QLOE01000002.1"/>
</dbReference>
<keyword evidence="4" id="KW-0479">Metal-binding</keyword>
<evidence type="ECO:0000256" key="6">
    <source>
        <dbReference type="ARBA" id="ARBA00023014"/>
    </source>
</evidence>
<name>A0A328PA13_9EURY</name>
<evidence type="ECO:0000259" key="7">
    <source>
        <dbReference type="PROSITE" id="PS51918"/>
    </source>
</evidence>
<dbReference type="InterPro" id="IPR023979">
    <property type="entry name" value="CHP04014_B12-bd/rSAM"/>
</dbReference>
<evidence type="ECO:0000256" key="4">
    <source>
        <dbReference type="ARBA" id="ARBA00022723"/>
    </source>
</evidence>
<feature type="domain" description="Radical SAM core" evidence="7">
    <location>
        <begin position="151"/>
        <end position="374"/>
    </location>
</feature>
<dbReference type="InterPro" id="IPR034466">
    <property type="entry name" value="Methyltransferase_Class_B"/>
</dbReference>
<dbReference type="PROSITE" id="PS01278">
    <property type="entry name" value="MTTASE_RADICAL"/>
    <property type="match status" value="1"/>
</dbReference>
<keyword evidence="6" id="KW-0411">Iron-sulfur</keyword>
<dbReference type="CDD" id="cd01335">
    <property type="entry name" value="Radical_SAM"/>
    <property type="match status" value="1"/>
</dbReference>
<dbReference type="OrthoDB" id="358785at2157"/>
<dbReference type="Proteomes" id="UP000249782">
    <property type="component" value="Unassembled WGS sequence"/>
</dbReference>
<dbReference type="InterPro" id="IPR020612">
    <property type="entry name" value="Methylthiotransferase_CS"/>
</dbReference>
<dbReference type="InterPro" id="IPR051198">
    <property type="entry name" value="BchE-like"/>
</dbReference>
<dbReference type="SMART" id="SM00729">
    <property type="entry name" value="Elp3"/>
    <property type="match status" value="1"/>
</dbReference>
<proteinExistence type="predicted"/>
<reference evidence="8 9" key="1">
    <citation type="submission" date="2018-06" db="EMBL/GenBank/DDBJ databases">
        <title>Draft genome sequence of hyperthermophilic methanogen Methanothermobacter tenebrarum sp. MCM-B 1447.</title>
        <authorList>
            <person name="Pore S.D."/>
            <person name="Dagar S."/>
            <person name="Dhakephalkar P.K."/>
        </authorList>
    </citation>
    <scope>NUCLEOTIDE SEQUENCE [LARGE SCALE GENOMIC DNA]</scope>
    <source>
        <strain evidence="8 9">MCM B 1447</strain>
    </source>
</reference>
<dbReference type="SFLD" id="SFLDG01082">
    <property type="entry name" value="B12-binding_domain_containing"/>
    <property type="match status" value="1"/>
</dbReference>
<evidence type="ECO:0000256" key="3">
    <source>
        <dbReference type="ARBA" id="ARBA00022691"/>
    </source>
</evidence>
<accession>A0A328PA13</accession>
<keyword evidence="3" id="KW-0949">S-adenosyl-L-methionine</keyword>
<dbReference type="InterPro" id="IPR058240">
    <property type="entry name" value="rSAM_sf"/>
</dbReference>
<keyword evidence="9" id="KW-1185">Reference proteome</keyword>
<dbReference type="NCBIfam" id="TIGR04014">
    <property type="entry name" value="B12_SAM_MJ_0865"/>
    <property type="match status" value="1"/>
</dbReference>